<evidence type="ECO:0000313" key="2">
    <source>
        <dbReference type="EMBL" id="GBM19073.1"/>
    </source>
</evidence>
<accession>A0A4Y2DQF8</accession>
<dbReference type="Proteomes" id="UP000499080">
    <property type="component" value="Unassembled WGS sequence"/>
</dbReference>
<keyword evidence="3" id="KW-1185">Reference proteome</keyword>
<feature type="region of interest" description="Disordered" evidence="1">
    <location>
        <begin position="68"/>
        <end position="115"/>
    </location>
</feature>
<organism evidence="2 3">
    <name type="scientific">Araneus ventricosus</name>
    <name type="common">Orbweaver spider</name>
    <name type="synonym">Epeira ventricosa</name>
    <dbReference type="NCBI Taxonomy" id="182803"/>
    <lineage>
        <taxon>Eukaryota</taxon>
        <taxon>Metazoa</taxon>
        <taxon>Ecdysozoa</taxon>
        <taxon>Arthropoda</taxon>
        <taxon>Chelicerata</taxon>
        <taxon>Arachnida</taxon>
        <taxon>Araneae</taxon>
        <taxon>Araneomorphae</taxon>
        <taxon>Entelegynae</taxon>
        <taxon>Araneoidea</taxon>
        <taxon>Araneidae</taxon>
        <taxon>Araneus</taxon>
    </lineage>
</organism>
<name>A0A4Y2DQF8_ARAVE</name>
<evidence type="ECO:0000313" key="3">
    <source>
        <dbReference type="Proteomes" id="UP000499080"/>
    </source>
</evidence>
<feature type="compositionally biased region" description="Acidic residues" evidence="1">
    <location>
        <begin position="75"/>
        <end position="84"/>
    </location>
</feature>
<evidence type="ECO:0000256" key="1">
    <source>
        <dbReference type="SAM" id="MobiDB-lite"/>
    </source>
</evidence>
<proteinExistence type="predicted"/>
<reference evidence="2 3" key="1">
    <citation type="journal article" date="2019" name="Sci. Rep.">
        <title>Orb-weaving spider Araneus ventricosus genome elucidates the spidroin gene catalogue.</title>
        <authorList>
            <person name="Kono N."/>
            <person name="Nakamura H."/>
            <person name="Ohtoshi R."/>
            <person name="Moran D.A.P."/>
            <person name="Shinohara A."/>
            <person name="Yoshida Y."/>
            <person name="Fujiwara M."/>
            <person name="Mori M."/>
            <person name="Tomita M."/>
            <person name="Arakawa K."/>
        </authorList>
    </citation>
    <scope>NUCLEOTIDE SEQUENCE [LARGE SCALE GENOMIC DNA]</scope>
</reference>
<gene>
    <name evidence="2" type="ORF">AVEN_236901_1</name>
</gene>
<protein>
    <submittedName>
        <fullName evidence="2">Uncharacterized protein</fullName>
    </submittedName>
</protein>
<comment type="caution">
    <text evidence="2">The sequence shown here is derived from an EMBL/GenBank/DDBJ whole genome shotgun (WGS) entry which is preliminary data.</text>
</comment>
<dbReference type="AlphaFoldDB" id="A0A4Y2DQF8"/>
<sequence>MCCSRYSLPPLMLFFKVSSSTASPNKGYKWSGGFNIYCEVDSLAGVYEIRLHFPIERDRARSTILTAESGGDVLDASDEKEIDDTVSSSLPPLFDGVVDDQRNTEEANDSLSGTP</sequence>
<dbReference type="EMBL" id="BGPR01000416">
    <property type="protein sequence ID" value="GBM19073.1"/>
    <property type="molecule type" value="Genomic_DNA"/>
</dbReference>